<protein>
    <submittedName>
        <fullName evidence="1">Uncharacterized protein</fullName>
    </submittedName>
</protein>
<dbReference type="GO" id="GO:0042626">
    <property type="term" value="F:ATPase-coupled transmembrane transporter activity"/>
    <property type="evidence" value="ECO:0007669"/>
    <property type="project" value="TreeGrafter"/>
</dbReference>
<keyword evidence="2" id="KW-1185">Reference proteome</keyword>
<dbReference type="SUPFAM" id="SSF52540">
    <property type="entry name" value="P-loop containing nucleoside triphosphate hydrolases"/>
    <property type="match status" value="2"/>
</dbReference>
<dbReference type="InterPro" id="IPR003593">
    <property type="entry name" value="AAA+_ATPase"/>
</dbReference>
<dbReference type="SMART" id="SM00382">
    <property type="entry name" value="AAA"/>
    <property type="match status" value="1"/>
</dbReference>
<dbReference type="InterPro" id="IPR017871">
    <property type="entry name" value="ABC_transporter-like_CS"/>
</dbReference>
<dbReference type="SUPFAM" id="SSF90123">
    <property type="entry name" value="ABC transporter transmembrane region"/>
    <property type="match status" value="1"/>
</dbReference>
<evidence type="ECO:0000313" key="2">
    <source>
        <dbReference type="Proteomes" id="UP000277204"/>
    </source>
</evidence>
<dbReference type="PROSITE" id="PS50893">
    <property type="entry name" value="ABC_TRANSPORTER_2"/>
    <property type="match status" value="1"/>
</dbReference>
<sequence>MLILLLFTIPSIVRSPVYGHYTDTLSGLAVIHGLGQEIRFRQLTACKLSDQIRAELASLAASCWLSIRLQLIGSAVITGVVSVSLVGRLFDWTHIASIGLSVVYALNISGLMTSVVYDMTETEKNLVAVERCQELTDDTPIEQDIVSVKPMGPQPRSSSHSHLRLPKERKSGIAYPTGLLPNWPASGSIFFNNVSLTYRQNSQSANEQSVKALDDVSFTVKPGECVGIVGRTGSGKSSLIKVLLRLVDHLPGPYTNQYIANQTGFIGATGQVFVDGIDVRTIPLTLLRSRILTICQEPFLFSGCLRDNLDPENKLNDSVLEDVLLKCQLATSRLQASQWLLREVGESGRDISAGQRQLICLARALLRQPRPKIICLDEATASVDNKCEETIHHAPACKKLFSYDTTIMSKFTENLDVFDLAIERNKVQVTAQQVLDREFQGATILLIAHRLASVRRLCSRVIVMQSGRLVAEGPPKETLDTIFNHTETIDLVTL</sequence>
<dbReference type="InterPro" id="IPR036640">
    <property type="entry name" value="ABC1_TM_sf"/>
</dbReference>
<gene>
    <name evidence="1" type="ORF">SMRZ_LOCUS2741</name>
</gene>
<dbReference type="GO" id="GO:0005524">
    <property type="term" value="F:ATP binding"/>
    <property type="evidence" value="ECO:0007669"/>
    <property type="project" value="InterPro"/>
</dbReference>
<dbReference type="AlphaFoldDB" id="A0A183LG16"/>
<name>A0A183LG16_9TREM</name>
<accession>A0A183LG16</accession>
<dbReference type="InterPro" id="IPR027417">
    <property type="entry name" value="P-loop_NTPase"/>
</dbReference>
<dbReference type="Gene3D" id="3.40.50.300">
    <property type="entry name" value="P-loop containing nucleotide triphosphate hydrolases"/>
    <property type="match status" value="1"/>
</dbReference>
<dbReference type="InterPro" id="IPR050173">
    <property type="entry name" value="ABC_transporter_C-like"/>
</dbReference>
<dbReference type="PROSITE" id="PS00211">
    <property type="entry name" value="ABC_TRANSPORTER_1"/>
    <property type="match status" value="1"/>
</dbReference>
<dbReference type="PANTHER" id="PTHR24223:SF330">
    <property type="entry name" value="ATP-BINDING CASSETTE SUB-FAMILY C MEMBER 10"/>
    <property type="match status" value="1"/>
</dbReference>
<dbReference type="Proteomes" id="UP000277204">
    <property type="component" value="Unassembled WGS sequence"/>
</dbReference>
<dbReference type="STRING" id="48269.A0A183LG16"/>
<dbReference type="PANTHER" id="PTHR24223">
    <property type="entry name" value="ATP-BINDING CASSETTE SUB-FAMILY C"/>
    <property type="match status" value="1"/>
</dbReference>
<evidence type="ECO:0000313" key="1">
    <source>
        <dbReference type="EMBL" id="VDO55890.1"/>
    </source>
</evidence>
<organism evidence="1 2">
    <name type="scientific">Schistosoma margrebowiei</name>
    <dbReference type="NCBI Taxonomy" id="48269"/>
    <lineage>
        <taxon>Eukaryota</taxon>
        <taxon>Metazoa</taxon>
        <taxon>Spiralia</taxon>
        <taxon>Lophotrochozoa</taxon>
        <taxon>Platyhelminthes</taxon>
        <taxon>Trematoda</taxon>
        <taxon>Digenea</taxon>
        <taxon>Strigeidida</taxon>
        <taxon>Schistosomatoidea</taxon>
        <taxon>Schistosomatidae</taxon>
        <taxon>Schistosoma</taxon>
    </lineage>
</organism>
<reference evidence="1 2" key="1">
    <citation type="submission" date="2018-11" db="EMBL/GenBank/DDBJ databases">
        <authorList>
            <consortium name="Pathogen Informatics"/>
        </authorList>
    </citation>
    <scope>NUCLEOTIDE SEQUENCE [LARGE SCALE GENOMIC DNA]</scope>
    <source>
        <strain evidence="1 2">Zambia</strain>
    </source>
</reference>
<dbReference type="Pfam" id="PF00005">
    <property type="entry name" value="ABC_tran"/>
    <property type="match status" value="1"/>
</dbReference>
<dbReference type="Gene3D" id="1.20.1560.10">
    <property type="entry name" value="ABC transporter type 1, transmembrane domain"/>
    <property type="match status" value="1"/>
</dbReference>
<proteinExistence type="predicted"/>
<dbReference type="InterPro" id="IPR003439">
    <property type="entry name" value="ABC_transporter-like_ATP-bd"/>
</dbReference>
<dbReference type="GO" id="GO:0016887">
    <property type="term" value="F:ATP hydrolysis activity"/>
    <property type="evidence" value="ECO:0007669"/>
    <property type="project" value="InterPro"/>
</dbReference>
<dbReference type="EMBL" id="UZAI01000725">
    <property type="protein sequence ID" value="VDO55890.1"/>
    <property type="molecule type" value="Genomic_DNA"/>
</dbReference>
<dbReference type="GO" id="GO:0016020">
    <property type="term" value="C:membrane"/>
    <property type="evidence" value="ECO:0007669"/>
    <property type="project" value="InterPro"/>
</dbReference>